<name>A0A5N6XMI7_9EURO</name>
<proteinExistence type="predicted"/>
<organism evidence="1">
    <name type="scientific">Aspergillus arachidicola</name>
    <dbReference type="NCBI Taxonomy" id="656916"/>
    <lineage>
        <taxon>Eukaryota</taxon>
        <taxon>Fungi</taxon>
        <taxon>Dikarya</taxon>
        <taxon>Ascomycota</taxon>
        <taxon>Pezizomycotina</taxon>
        <taxon>Eurotiomycetes</taxon>
        <taxon>Eurotiomycetidae</taxon>
        <taxon>Eurotiales</taxon>
        <taxon>Aspergillaceae</taxon>
        <taxon>Aspergillus</taxon>
        <taxon>Aspergillus subgen. Circumdati</taxon>
    </lineage>
</organism>
<dbReference type="EMBL" id="ML737276">
    <property type="protein sequence ID" value="KAE8334457.1"/>
    <property type="molecule type" value="Genomic_DNA"/>
</dbReference>
<gene>
    <name evidence="1" type="ORF">BDV24DRAFT_145842</name>
</gene>
<protein>
    <submittedName>
        <fullName evidence="1">Uncharacterized protein</fullName>
    </submittedName>
</protein>
<accession>A0A5N6XMI7</accession>
<evidence type="ECO:0000313" key="1">
    <source>
        <dbReference type="EMBL" id="KAE8334457.1"/>
    </source>
</evidence>
<dbReference type="Proteomes" id="UP000325558">
    <property type="component" value="Unassembled WGS sequence"/>
</dbReference>
<dbReference type="AlphaFoldDB" id="A0A5N6XMI7"/>
<reference evidence="1" key="1">
    <citation type="submission" date="2019-04" db="EMBL/GenBank/DDBJ databases">
        <title>Friends and foes A comparative genomics study of 23 Aspergillus species from section Flavi.</title>
        <authorList>
            <consortium name="DOE Joint Genome Institute"/>
            <person name="Kjaerbolling I."/>
            <person name="Vesth T."/>
            <person name="Frisvad J.C."/>
            <person name="Nybo J.L."/>
            <person name="Theobald S."/>
            <person name="Kildgaard S."/>
            <person name="Isbrandt T."/>
            <person name="Kuo A."/>
            <person name="Sato A."/>
            <person name="Lyhne E.K."/>
            <person name="Kogle M.E."/>
            <person name="Wiebenga A."/>
            <person name="Kun R.S."/>
            <person name="Lubbers R.J."/>
            <person name="Makela M.R."/>
            <person name="Barry K."/>
            <person name="Chovatia M."/>
            <person name="Clum A."/>
            <person name="Daum C."/>
            <person name="Haridas S."/>
            <person name="He G."/>
            <person name="LaButti K."/>
            <person name="Lipzen A."/>
            <person name="Mondo S."/>
            <person name="Riley R."/>
            <person name="Salamov A."/>
            <person name="Simmons B.A."/>
            <person name="Magnuson J.K."/>
            <person name="Henrissat B."/>
            <person name="Mortensen U.H."/>
            <person name="Larsen T.O."/>
            <person name="Devries R.P."/>
            <person name="Grigoriev I.V."/>
            <person name="Machida M."/>
            <person name="Baker S.E."/>
            <person name="Andersen M.R."/>
        </authorList>
    </citation>
    <scope>NUCLEOTIDE SEQUENCE</scope>
    <source>
        <strain evidence="1">CBS 117612</strain>
    </source>
</reference>
<sequence length="574" mass="64197">MESPLLNSCLGIGLPACLRDLPVPPPVSLADSKDQQVFDAIRALGTRSQAPQEEVEKACCLAAGPADFTILLERPAPNHDYADDFEKFVRSCPTLQAVDELVKFATNGARSIHTTSVLDAFLLKPVATQALPTDSDCWNTIEQILKIKQPRVVICCWSGECHNRNLSQFRSRGVRSLAMRSIVRLNGKDVTIYHSFHPATAIRHSQCQPSLRVLLAYHFAAAFLELRHPQEPPGWALNISKEAANPSTLNENLSFKAAECSLRCALLIILGLEKIGSVHIRSRKTVSRLWRDDIFTLVGYLSTTSYQHGALLVARATLLWQKYFSKTLEFQKVLSQLLDLGNRQSTFYPSSSNFSTTGLEETLLLLKIDEPAIRPVYPNDQTEKALREIRLQLDGSDPRDNRRKATNLSAHLQKNLELPECIACPLRPALRDEIREFLQKYIEHLEKTAGLINAMPAYLGGTRGQFDWEEQPPCSIMDLPCSRFILDQIIDLLEARVSQERLCSVLVCEVIARSELVGLFERCTDVGSDDTLGHVREAPSALRQHLSSLQNGIYILYAMRGEHEGAEGLLLHKV</sequence>
<dbReference type="OrthoDB" id="4466753at2759"/>